<organism evidence="2 3">
    <name type="scientific">Helicobacter pylori</name>
    <name type="common">Campylobacter pylori</name>
    <dbReference type="NCBI Taxonomy" id="210"/>
    <lineage>
        <taxon>Bacteria</taxon>
        <taxon>Pseudomonadati</taxon>
        <taxon>Campylobacterota</taxon>
        <taxon>Epsilonproteobacteria</taxon>
        <taxon>Campylobacterales</taxon>
        <taxon>Helicobacteraceae</taxon>
        <taxon>Helicobacter</taxon>
    </lineage>
</organism>
<dbReference type="AlphaFoldDB" id="A0AAW9KEY2"/>
<feature type="domain" description="Glycosyl transferase family 28 C-terminal" evidence="1">
    <location>
        <begin position="1"/>
        <end position="74"/>
    </location>
</feature>
<feature type="non-terminal residue" evidence="2">
    <location>
        <position position="1"/>
    </location>
</feature>
<dbReference type="Pfam" id="PF04101">
    <property type="entry name" value="Glyco_tran_28_C"/>
    <property type="match status" value="1"/>
</dbReference>
<evidence type="ECO:0000313" key="2">
    <source>
        <dbReference type="EMBL" id="MDZ7551747.1"/>
    </source>
</evidence>
<dbReference type="RefSeq" id="WP_322538301.1">
    <property type="nucleotide sequence ID" value="NZ_JAXMRN010000231.1"/>
</dbReference>
<dbReference type="InterPro" id="IPR007235">
    <property type="entry name" value="Glyco_trans_28_C"/>
</dbReference>
<comment type="caution">
    <text evidence="2">The sequence shown here is derived from an EMBL/GenBank/DDBJ whole genome shotgun (WGS) entry which is preliminary data.</text>
</comment>
<dbReference type="EMBL" id="JAXMRN010000231">
    <property type="protein sequence ID" value="MDZ7551747.1"/>
    <property type="molecule type" value="Genomic_DNA"/>
</dbReference>
<proteinExistence type="predicted"/>
<evidence type="ECO:0000259" key="1">
    <source>
        <dbReference type="Pfam" id="PF04101"/>
    </source>
</evidence>
<sequence>LFLGGSQGAKAINEFALLNAPKLTKQGIKITHICGPNSYEQVRFFYQELGLLDKIELFAFHNNITEVMHRADLC</sequence>
<dbReference type="Proteomes" id="UP001294612">
    <property type="component" value="Unassembled WGS sequence"/>
</dbReference>
<protein>
    <submittedName>
        <fullName evidence="2">Glycosyltransferase</fullName>
    </submittedName>
</protein>
<feature type="non-terminal residue" evidence="2">
    <location>
        <position position="74"/>
    </location>
</feature>
<name>A0AAW9KEY2_HELPX</name>
<gene>
    <name evidence="2" type="ORF">RGC63_08730</name>
</gene>
<accession>A0AAW9KEY2</accession>
<reference evidence="2" key="1">
    <citation type="submission" date="2023-10" db="EMBL/GenBank/DDBJ databases">
        <title>First insite into the whole-genome sequence variations in clarithromycin resistant Helicobacter pylori clinical isolates in Russia.</title>
        <authorList>
            <person name="Starkova D.A."/>
            <person name="Svarval A.V."/>
            <person name="Polev D.E."/>
            <person name="Saitova A.T."/>
            <person name="Gladyshev N.S."/>
            <person name="Egorova S.A."/>
        </authorList>
    </citation>
    <scope>NUCLEOTIDE SEQUENCE</scope>
    <source>
        <strain evidence="2">HP290</strain>
    </source>
</reference>
<evidence type="ECO:0000313" key="3">
    <source>
        <dbReference type="Proteomes" id="UP001294612"/>
    </source>
</evidence>
<dbReference type="GO" id="GO:0016758">
    <property type="term" value="F:hexosyltransferase activity"/>
    <property type="evidence" value="ECO:0007669"/>
    <property type="project" value="InterPro"/>
</dbReference>
<dbReference type="SUPFAM" id="SSF53756">
    <property type="entry name" value="UDP-Glycosyltransferase/glycogen phosphorylase"/>
    <property type="match status" value="1"/>
</dbReference>
<dbReference type="Gene3D" id="3.40.50.2000">
    <property type="entry name" value="Glycogen Phosphorylase B"/>
    <property type="match status" value="1"/>
</dbReference>